<evidence type="ECO:0000259" key="2">
    <source>
        <dbReference type="PROSITE" id="PS50041"/>
    </source>
</evidence>
<proteinExistence type="predicted"/>
<evidence type="ECO:0000313" key="3">
    <source>
        <dbReference type="EMBL" id="CAG6490566.1"/>
    </source>
</evidence>
<dbReference type="PROSITE" id="PS50041">
    <property type="entry name" value="C_TYPE_LECTIN_2"/>
    <property type="match status" value="1"/>
</dbReference>
<keyword evidence="3" id="KW-0675">Receptor</keyword>
<organism evidence="3">
    <name type="scientific">Culex pipiens</name>
    <name type="common">House mosquito</name>
    <dbReference type="NCBI Taxonomy" id="7175"/>
    <lineage>
        <taxon>Eukaryota</taxon>
        <taxon>Metazoa</taxon>
        <taxon>Ecdysozoa</taxon>
        <taxon>Arthropoda</taxon>
        <taxon>Hexapoda</taxon>
        <taxon>Insecta</taxon>
        <taxon>Pterygota</taxon>
        <taxon>Neoptera</taxon>
        <taxon>Endopterygota</taxon>
        <taxon>Diptera</taxon>
        <taxon>Nematocera</taxon>
        <taxon>Culicoidea</taxon>
        <taxon>Culicidae</taxon>
        <taxon>Culicinae</taxon>
        <taxon>Culicini</taxon>
        <taxon>Culex</taxon>
        <taxon>Culex</taxon>
    </lineage>
</organism>
<dbReference type="SUPFAM" id="SSF56436">
    <property type="entry name" value="C-type lectin-like"/>
    <property type="match status" value="1"/>
</dbReference>
<dbReference type="Pfam" id="PF00059">
    <property type="entry name" value="Lectin_C"/>
    <property type="match status" value="1"/>
</dbReference>
<feature type="chain" id="PRO_5033960571" evidence="1">
    <location>
        <begin position="23"/>
        <end position="159"/>
    </location>
</feature>
<dbReference type="EMBL" id="HBUE01116054">
    <property type="protein sequence ID" value="CAG6490566.1"/>
    <property type="molecule type" value="Transcribed_RNA"/>
</dbReference>
<dbReference type="InterPro" id="IPR001304">
    <property type="entry name" value="C-type_lectin-like"/>
</dbReference>
<keyword evidence="1" id="KW-0732">Signal</keyword>
<name>A0A8D8CHE5_CULPI</name>
<dbReference type="SMART" id="SM00034">
    <property type="entry name" value="CLECT"/>
    <property type="match status" value="1"/>
</dbReference>
<evidence type="ECO:0000256" key="1">
    <source>
        <dbReference type="SAM" id="SignalP"/>
    </source>
</evidence>
<dbReference type="InterPro" id="IPR016186">
    <property type="entry name" value="C-type_lectin-like/link_sf"/>
</dbReference>
<reference evidence="3" key="1">
    <citation type="submission" date="2021-05" db="EMBL/GenBank/DDBJ databases">
        <authorList>
            <person name="Alioto T."/>
            <person name="Alioto T."/>
            <person name="Gomez Garrido J."/>
        </authorList>
    </citation>
    <scope>NUCLEOTIDE SEQUENCE</scope>
</reference>
<sequence>MLSKRSLGVVVAVNLIVLVSCANKTYHIPSIRANWFKANEFCNSLRMRLVTIKSAAENNALAEFIRATDKFSEDNCSFWIGGSDLAEEGTFIWTGTGERVTYTNWRRDEPNDENGEEDCLQLAYIPGWEYFWHWNDNQCAGQSLYFVCEEVPCDCVAPF</sequence>
<dbReference type="Gene3D" id="3.10.100.10">
    <property type="entry name" value="Mannose-Binding Protein A, subunit A"/>
    <property type="match status" value="1"/>
</dbReference>
<dbReference type="PANTHER" id="PTHR22803">
    <property type="entry name" value="MANNOSE, PHOSPHOLIPASE, LECTIN RECEPTOR RELATED"/>
    <property type="match status" value="1"/>
</dbReference>
<feature type="domain" description="C-type lectin" evidence="2">
    <location>
        <begin position="21"/>
        <end position="139"/>
    </location>
</feature>
<dbReference type="PROSITE" id="PS51257">
    <property type="entry name" value="PROKAR_LIPOPROTEIN"/>
    <property type="match status" value="1"/>
</dbReference>
<dbReference type="InterPro" id="IPR016187">
    <property type="entry name" value="CTDL_fold"/>
</dbReference>
<feature type="signal peptide" evidence="1">
    <location>
        <begin position="1"/>
        <end position="22"/>
    </location>
</feature>
<dbReference type="CDD" id="cd00037">
    <property type="entry name" value="CLECT"/>
    <property type="match status" value="1"/>
</dbReference>
<accession>A0A8D8CHE5</accession>
<dbReference type="InterPro" id="IPR050111">
    <property type="entry name" value="C-type_lectin/snaclec_domain"/>
</dbReference>
<dbReference type="AlphaFoldDB" id="A0A8D8CHE5"/>
<protein>
    <submittedName>
        <fullName evidence="3">Low affinity immunoglobulin epsilon Fc receptor</fullName>
    </submittedName>
</protein>
<dbReference type="EMBL" id="HBUE01116056">
    <property type="protein sequence ID" value="CAG6490567.1"/>
    <property type="molecule type" value="Transcribed_RNA"/>
</dbReference>